<comment type="caution">
    <text evidence="2">The sequence shown here is derived from an EMBL/GenBank/DDBJ whole genome shotgun (WGS) entry which is preliminary data.</text>
</comment>
<gene>
    <name evidence="2" type="ORF">NQ314_014165</name>
</gene>
<keyword evidence="3" id="KW-1185">Reference proteome</keyword>
<reference evidence="2" key="1">
    <citation type="journal article" date="2023" name="Insect Mol. Biol.">
        <title>Genome sequencing provides insights into the evolution of gene families encoding plant cell wall-degrading enzymes in longhorned beetles.</title>
        <authorList>
            <person name="Shin N.R."/>
            <person name="Okamura Y."/>
            <person name="Kirsch R."/>
            <person name="Pauchet Y."/>
        </authorList>
    </citation>
    <scope>NUCLEOTIDE SEQUENCE</scope>
    <source>
        <strain evidence="2">RBIC_L_NR</strain>
    </source>
</reference>
<evidence type="ECO:0000313" key="3">
    <source>
        <dbReference type="Proteomes" id="UP001162156"/>
    </source>
</evidence>
<sequence length="100" mass="11120">MGHVSFSQLGQHCKNNGECSFVAFSECRNSKCTCIEKYVASTRGSRCLLVAKEVRSPCVDDAQCTRQLGGASGCMDGFCECKEMYQLKNDTNKCVRDMRK</sequence>
<name>A0AAV8X450_9CUCU</name>
<organism evidence="2 3">
    <name type="scientific">Rhamnusium bicolor</name>
    <dbReference type="NCBI Taxonomy" id="1586634"/>
    <lineage>
        <taxon>Eukaryota</taxon>
        <taxon>Metazoa</taxon>
        <taxon>Ecdysozoa</taxon>
        <taxon>Arthropoda</taxon>
        <taxon>Hexapoda</taxon>
        <taxon>Insecta</taxon>
        <taxon>Pterygota</taxon>
        <taxon>Neoptera</taxon>
        <taxon>Endopterygota</taxon>
        <taxon>Coleoptera</taxon>
        <taxon>Polyphaga</taxon>
        <taxon>Cucujiformia</taxon>
        <taxon>Chrysomeloidea</taxon>
        <taxon>Cerambycidae</taxon>
        <taxon>Lepturinae</taxon>
        <taxon>Rhagiini</taxon>
        <taxon>Rhamnusium</taxon>
    </lineage>
</organism>
<proteinExistence type="predicted"/>
<dbReference type="InterPro" id="IPR006149">
    <property type="entry name" value="EB_dom"/>
</dbReference>
<protein>
    <recommendedName>
        <fullName evidence="1">EB domain-containing protein</fullName>
    </recommendedName>
</protein>
<feature type="domain" description="EB" evidence="1">
    <location>
        <begin position="6"/>
        <end position="47"/>
    </location>
</feature>
<dbReference type="EMBL" id="JANEYF010003903">
    <property type="protein sequence ID" value="KAJ8933192.1"/>
    <property type="molecule type" value="Genomic_DNA"/>
</dbReference>
<evidence type="ECO:0000259" key="1">
    <source>
        <dbReference type="Pfam" id="PF01683"/>
    </source>
</evidence>
<dbReference type="AlphaFoldDB" id="A0AAV8X450"/>
<dbReference type="Pfam" id="PF01683">
    <property type="entry name" value="EB"/>
    <property type="match status" value="1"/>
</dbReference>
<evidence type="ECO:0000313" key="2">
    <source>
        <dbReference type="EMBL" id="KAJ8933192.1"/>
    </source>
</evidence>
<dbReference type="Proteomes" id="UP001162156">
    <property type="component" value="Unassembled WGS sequence"/>
</dbReference>
<accession>A0AAV8X450</accession>